<keyword evidence="1" id="KW-0472">Membrane</keyword>
<feature type="signal peptide" evidence="2">
    <location>
        <begin position="1"/>
        <end position="27"/>
    </location>
</feature>
<keyword evidence="2" id="KW-0732">Signal</keyword>
<dbReference type="Proteomes" id="UP000569951">
    <property type="component" value="Unassembled WGS sequence"/>
</dbReference>
<comment type="caution">
    <text evidence="3">The sequence shown here is derived from an EMBL/GenBank/DDBJ whole genome shotgun (WGS) entry which is preliminary data.</text>
</comment>
<keyword evidence="1" id="KW-0812">Transmembrane</keyword>
<dbReference type="AlphaFoldDB" id="A0A841I1Q4"/>
<dbReference type="RefSeq" id="WP_183988365.1">
    <property type="nucleotide sequence ID" value="NZ_JACHHG010000013.1"/>
</dbReference>
<keyword evidence="4" id="KW-1185">Reference proteome</keyword>
<evidence type="ECO:0000256" key="1">
    <source>
        <dbReference type="SAM" id="Phobius"/>
    </source>
</evidence>
<evidence type="ECO:0000256" key="2">
    <source>
        <dbReference type="SAM" id="SignalP"/>
    </source>
</evidence>
<feature type="transmembrane region" description="Helical" evidence="1">
    <location>
        <begin position="145"/>
        <end position="165"/>
    </location>
</feature>
<organism evidence="3 4">
    <name type="scientific">Deinobacterium chartae</name>
    <dbReference type="NCBI Taxonomy" id="521158"/>
    <lineage>
        <taxon>Bacteria</taxon>
        <taxon>Thermotogati</taxon>
        <taxon>Deinococcota</taxon>
        <taxon>Deinococci</taxon>
        <taxon>Deinococcales</taxon>
        <taxon>Deinococcaceae</taxon>
        <taxon>Deinobacterium</taxon>
    </lineage>
</organism>
<gene>
    <name evidence="3" type="ORF">HNR42_003070</name>
</gene>
<feature type="chain" id="PRO_5032728221" evidence="2">
    <location>
        <begin position="28"/>
        <end position="179"/>
    </location>
</feature>
<accession>A0A841I1Q4</accession>
<dbReference type="EMBL" id="JACHHG010000013">
    <property type="protein sequence ID" value="MBB6099617.1"/>
    <property type="molecule type" value="Genomic_DNA"/>
</dbReference>
<name>A0A841I1Q4_9DEIO</name>
<evidence type="ECO:0000313" key="4">
    <source>
        <dbReference type="Proteomes" id="UP000569951"/>
    </source>
</evidence>
<keyword evidence="1" id="KW-1133">Transmembrane helix</keyword>
<protein>
    <submittedName>
        <fullName evidence="3">Uncharacterized protein</fullName>
    </submittedName>
</protein>
<proteinExistence type="predicted"/>
<sequence>MVGGAFLRAARYAAAALLLGWAGVAHAHAGHLEVEDLRIVRDGAANYLEAQISYPASDTPLALTAVATGSASGRLELRSGAAYRAATRVPVAGGITSLGVSTRYRVVLPGEYAAGSRVPVTLLFGGGALLTLEAEVEGSPPSPPLLGWAMLVLAVLTALGSLELWRRHLRSGHRGRTAL</sequence>
<reference evidence="3 4" key="1">
    <citation type="submission" date="2020-08" db="EMBL/GenBank/DDBJ databases">
        <title>Genomic Encyclopedia of Type Strains, Phase IV (KMG-IV): sequencing the most valuable type-strain genomes for metagenomic binning, comparative biology and taxonomic classification.</title>
        <authorList>
            <person name="Goeker M."/>
        </authorList>
    </citation>
    <scope>NUCLEOTIDE SEQUENCE [LARGE SCALE GENOMIC DNA]</scope>
    <source>
        <strain evidence="3 4">DSM 21458</strain>
    </source>
</reference>
<evidence type="ECO:0000313" key="3">
    <source>
        <dbReference type="EMBL" id="MBB6099617.1"/>
    </source>
</evidence>